<dbReference type="GO" id="GO:0007094">
    <property type="term" value="P:mitotic spindle assembly checkpoint signaling"/>
    <property type="evidence" value="ECO:0007669"/>
    <property type="project" value="InterPro"/>
</dbReference>
<reference evidence="3" key="2">
    <citation type="submission" date="2020-10" db="EMBL/GenBank/DDBJ databases">
        <authorList>
            <person name="Cooper E.A."/>
            <person name="Brenton Z.W."/>
            <person name="Flinn B.S."/>
            <person name="Jenkins J."/>
            <person name="Shu S."/>
            <person name="Flowers D."/>
            <person name="Luo F."/>
            <person name="Wang Y."/>
            <person name="Xia P."/>
            <person name="Barry K."/>
            <person name="Daum C."/>
            <person name="Lipzen A."/>
            <person name="Yoshinaga Y."/>
            <person name="Schmutz J."/>
            <person name="Saski C."/>
            <person name="Vermerris W."/>
            <person name="Kresovich S."/>
        </authorList>
    </citation>
    <scope>NUCLEOTIDE SEQUENCE</scope>
</reference>
<accession>A0A921U676</accession>
<dbReference type="FunFam" id="1.25.40.430:FF:000005">
    <property type="entry name" value="Mad3/BUB1 homology region 1"/>
    <property type="match status" value="1"/>
</dbReference>
<feature type="region of interest" description="Disordered" evidence="1">
    <location>
        <begin position="1"/>
        <end position="73"/>
    </location>
</feature>
<evidence type="ECO:0000313" key="3">
    <source>
        <dbReference type="EMBL" id="KAG0519853.1"/>
    </source>
</evidence>
<organism evidence="3 4">
    <name type="scientific">Sorghum bicolor</name>
    <name type="common">Sorghum</name>
    <name type="synonym">Sorghum vulgare</name>
    <dbReference type="NCBI Taxonomy" id="4558"/>
    <lineage>
        <taxon>Eukaryota</taxon>
        <taxon>Viridiplantae</taxon>
        <taxon>Streptophyta</taxon>
        <taxon>Embryophyta</taxon>
        <taxon>Tracheophyta</taxon>
        <taxon>Spermatophyta</taxon>
        <taxon>Magnoliopsida</taxon>
        <taxon>Liliopsida</taxon>
        <taxon>Poales</taxon>
        <taxon>Poaceae</taxon>
        <taxon>PACMAD clade</taxon>
        <taxon>Panicoideae</taxon>
        <taxon>Andropogonodae</taxon>
        <taxon>Andropogoneae</taxon>
        <taxon>Sorghinae</taxon>
        <taxon>Sorghum</taxon>
    </lineage>
</organism>
<sequence>MVVGGPHLSRARYRYPSPRAAERDEMKFEIGRKPSRPTTTTNPPRCSCSSCRQAANQPDRSNPPMAAAATEDAKEKELLSSVVGDIRSYSGSDPLRPWLRGLRKMERALLPATLREKLPRFLQKCAQEFQDDARYRDDPRYLRVWIQLMDYVTDAKPLLKKMERNGIGLKRASFYMAYALYYEKHKRFNDAEKMYCLGIQNLAEPIGELHRAHEQFGFRMESYKRKNKERMPRKPGSSAASMNQVKGESRNSKEQKSNTKQTSGSSSNPSLGSYPPLGPAKVGMLSRGNSGANKNLSRCNSDDTVVVRFIGSALVGKSETEDACHHGLVEPTINTKEALDAINGMFMEPLEPETILKRRSKRENPNYNQQGSAFDIFVDGDEPSGNDTNMLQNNSVKQDHTKLSQQTIGFEIYVDEDGPNGNDQNGTQNRNSRKENMKLNQEPSVFEIFVDEDGPNDNNQNAGRNRNCGKENMKVNQDSSGFEIFVDENEANGTVRNAMCYKSNRYPPRPLSESSKHQGESDFQKPFVGGFAILPNDEEQCEESYGGANIISRTVQPTHDTSTLLCPVQGNSGTRNREGPHPLTSGIQEDTVIRRFVGSTIDDEPKVENACHHGLVDPTVNLKESMDDINNMFGKPLNFKGERIKSKTNAQSDGKVASVSGFSILADDDLKENSTSKSSQSNSCKFGYENGLFEPTITTRDVMAEINDMFGMPLDL</sequence>
<evidence type="ECO:0000259" key="2">
    <source>
        <dbReference type="PROSITE" id="PS51489"/>
    </source>
</evidence>
<dbReference type="SMART" id="SM00777">
    <property type="entry name" value="Mad3_BUB1_I"/>
    <property type="match status" value="1"/>
</dbReference>
<reference evidence="3" key="1">
    <citation type="journal article" date="2019" name="BMC Genomics">
        <title>A new reference genome for Sorghum bicolor reveals high levels of sequence similarity between sweet and grain genotypes: implications for the genetics of sugar metabolism.</title>
        <authorList>
            <person name="Cooper E.A."/>
            <person name="Brenton Z.W."/>
            <person name="Flinn B.S."/>
            <person name="Jenkins J."/>
            <person name="Shu S."/>
            <person name="Flowers D."/>
            <person name="Luo F."/>
            <person name="Wang Y."/>
            <person name="Xia P."/>
            <person name="Barry K."/>
            <person name="Daum C."/>
            <person name="Lipzen A."/>
            <person name="Yoshinaga Y."/>
            <person name="Schmutz J."/>
            <person name="Saski C."/>
            <person name="Vermerris W."/>
            <person name="Kresovich S."/>
        </authorList>
    </citation>
    <scope>NUCLEOTIDE SEQUENCE</scope>
</reference>
<gene>
    <name evidence="3" type="ORF">BDA96_08G022100</name>
</gene>
<dbReference type="PROSITE" id="PS51489">
    <property type="entry name" value="BUB1_N"/>
    <property type="match status" value="1"/>
</dbReference>
<dbReference type="PANTHER" id="PTHR14030:SF2">
    <property type="entry name" value="OS11G0128700 PROTEIN"/>
    <property type="match status" value="1"/>
</dbReference>
<comment type="caution">
    <text evidence="3">The sequence shown here is derived from an EMBL/GenBank/DDBJ whole genome shotgun (WGS) entry which is preliminary data.</text>
</comment>
<dbReference type="InterPro" id="IPR013212">
    <property type="entry name" value="Mad3/Bub1_I"/>
</dbReference>
<proteinExistence type="predicted"/>
<protein>
    <recommendedName>
        <fullName evidence="2">BUB1 N-terminal domain-containing protein</fullName>
    </recommendedName>
</protein>
<dbReference type="InterPro" id="IPR015661">
    <property type="entry name" value="Bub1/Mad3"/>
</dbReference>
<dbReference type="EMBL" id="CM027687">
    <property type="protein sequence ID" value="KAG0519853.1"/>
    <property type="molecule type" value="Genomic_DNA"/>
</dbReference>
<feature type="compositionally biased region" description="Low complexity" evidence="1">
    <location>
        <begin position="456"/>
        <end position="466"/>
    </location>
</feature>
<dbReference type="Pfam" id="PF08311">
    <property type="entry name" value="Mad3_BUB1_I"/>
    <property type="match status" value="1"/>
</dbReference>
<dbReference type="PANTHER" id="PTHR14030">
    <property type="entry name" value="MITOTIC CHECKPOINT SERINE/THREONINE-PROTEIN KINASE BUB1"/>
    <property type="match status" value="1"/>
</dbReference>
<feature type="region of interest" description="Disordered" evidence="1">
    <location>
        <begin position="222"/>
        <end position="298"/>
    </location>
</feature>
<feature type="compositionally biased region" description="Basic and acidic residues" evidence="1">
    <location>
        <begin position="222"/>
        <end position="232"/>
    </location>
</feature>
<feature type="compositionally biased region" description="Polar residues" evidence="1">
    <location>
        <begin position="421"/>
        <end position="430"/>
    </location>
</feature>
<feature type="compositionally biased region" description="Basic and acidic residues" evidence="1">
    <location>
        <begin position="20"/>
        <end position="32"/>
    </location>
</feature>
<feature type="compositionally biased region" description="Low complexity" evidence="1">
    <location>
        <begin position="36"/>
        <end position="52"/>
    </location>
</feature>
<dbReference type="Proteomes" id="UP000807115">
    <property type="component" value="Chromosome 8"/>
</dbReference>
<evidence type="ECO:0000256" key="1">
    <source>
        <dbReference type="SAM" id="MobiDB-lite"/>
    </source>
</evidence>
<feature type="compositionally biased region" description="Polar residues" evidence="1">
    <location>
        <begin position="287"/>
        <end position="298"/>
    </location>
</feature>
<name>A0A921U676_SORBI</name>
<dbReference type="Gene3D" id="1.25.40.430">
    <property type="match status" value="1"/>
</dbReference>
<dbReference type="AlphaFoldDB" id="A0A921U676"/>
<feature type="domain" description="BUB1 N-terminal" evidence="2">
    <location>
        <begin position="82"/>
        <end position="238"/>
    </location>
</feature>
<feature type="compositionally biased region" description="Low complexity" evidence="1">
    <location>
        <begin position="263"/>
        <end position="275"/>
    </location>
</feature>
<feature type="region of interest" description="Disordered" evidence="1">
    <location>
        <begin position="414"/>
        <end position="474"/>
    </location>
</feature>
<feature type="compositionally biased region" description="Basic and acidic residues" evidence="1">
    <location>
        <begin position="247"/>
        <end position="257"/>
    </location>
</feature>
<evidence type="ECO:0000313" key="4">
    <source>
        <dbReference type="Proteomes" id="UP000807115"/>
    </source>
</evidence>